<proteinExistence type="predicted"/>
<dbReference type="EMBL" id="KF626666">
    <property type="protein sequence ID" value="AHB12133.1"/>
    <property type="molecule type" value="Genomic_DNA"/>
</dbReference>
<keyword evidence="3" id="KW-1185">Reference proteome</keyword>
<accession>V5Q7R4</accession>
<organism evidence="2 3">
    <name type="scientific">Xylella phage Paz</name>
    <dbReference type="NCBI Taxonomy" id="1415145"/>
    <lineage>
        <taxon>Viruses</taxon>
        <taxon>Duplodnaviria</taxon>
        <taxon>Heunggongvirae</taxon>
        <taxon>Uroviricota</taxon>
        <taxon>Caudoviricetes</taxon>
        <taxon>Autographivirales</taxon>
        <taxon>Autonotataviridae</taxon>
        <taxon>Gujervirinae</taxon>
        <taxon>Pazvirus</taxon>
        <taxon>Pazvirus paz</taxon>
    </lineage>
</organism>
<evidence type="ECO:0000313" key="2">
    <source>
        <dbReference type="EMBL" id="AHB12133.1"/>
    </source>
</evidence>
<name>V5Q7R4_9CAUD</name>
<dbReference type="GeneID" id="17777815"/>
<feature type="region of interest" description="Disordered" evidence="1">
    <location>
        <begin position="255"/>
        <end position="283"/>
    </location>
</feature>
<evidence type="ECO:0000313" key="3">
    <source>
        <dbReference type="Proteomes" id="UP000018622"/>
    </source>
</evidence>
<reference evidence="2 3" key="1">
    <citation type="journal article" date="2014" name="J. Bacteriol.">
        <title>Characterization of novel virulent broad-host-range phages of Xylella fastidiosa and Xanthomonas.</title>
        <authorList>
            <person name="Ahern S.J."/>
            <person name="Das M."/>
            <person name="Bhowmick T.S."/>
            <person name="Young R."/>
            <person name="Gonzalez C.F."/>
        </authorList>
    </citation>
    <scope>NUCLEOTIDE SEQUENCE [LARGE SCALE GENOMIC DNA]</scope>
</reference>
<sequence length="283" mass="30173">MDGLGTILQANNITRVARAKYQSAVATQAANNKLKKAQGDLANWSRSLSNRRRVEAAQKEFNRGVEQLSNETRQAGKQATGITLDSSEQRGALLARAAMTGVGGSTVEAMENLINLQAATSQEEIDQAVDNMQYSAKQNLTTALMNTYMSQDFSQTMMDFDFTKHIEPQGMKRRLGKLVGVAVATYFGGPMAGEAVSNLAVGEWQATNGDFQGANQSFGAAMTQAGGAMQQWSDRGGTAWGEDVWRGMRANGSNAGAASIQATGGMSTKKAQSASSSSKSWFK</sequence>
<feature type="compositionally biased region" description="Polar residues" evidence="1">
    <location>
        <begin position="255"/>
        <end position="266"/>
    </location>
</feature>
<evidence type="ECO:0000256" key="1">
    <source>
        <dbReference type="SAM" id="MobiDB-lite"/>
    </source>
</evidence>
<feature type="compositionally biased region" description="Low complexity" evidence="1">
    <location>
        <begin position="267"/>
        <end position="283"/>
    </location>
</feature>
<protein>
    <submittedName>
        <fullName evidence="2">Internal virion protein</fullName>
    </submittedName>
</protein>
<dbReference type="Proteomes" id="UP000018622">
    <property type="component" value="Segment"/>
</dbReference>
<dbReference type="KEGG" id="vg:17777815"/>
<gene>
    <name evidence="2" type="ORF">Paz_36</name>
</gene>
<dbReference type="RefSeq" id="YP_008858911.1">
    <property type="nucleotide sequence ID" value="NC_022982.1"/>
</dbReference>
<dbReference type="OrthoDB" id="11982at10239"/>